<keyword evidence="5" id="KW-1185">Reference proteome</keyword>
<evidence type="ECO:0000256" key="2">
    <source>
        <dbReference type="SAM" id="MobiDB-lite"/>
    </source>
</evidence>
<reference evidence="4 5" key="1">
    <citation type="journal article" date="2019" name="Genome Biol. Evol.">
        <title>Insights into the evolution of the New World diploid cottons (Gossypium, subgenus Houzingenia) based on genome sequencing.</title>
        <authorList>
            <person name="Grover C.E."/>
            <person name="Arick M.A. 2nd"/>
            <person name="Thrash A."/>
            <person name="Conover J.L."/>
            <person name="Sanders W.S."/>
            <person name="Peterson D.G."/>
            <person name="Frelichowski J.E."/>
            <person name="Scheffler J.A."/>
            <person name="Scheffler B.E."/>
            <person name="Wendel J.F."/>
        </authorList>
    </citation>
    <scope>NUCLEOTIDE SEQUENCE [LARGE SCALE GENOMIC DNA]</scope>
    <source>
        <strain evidence="4">185</strain>
        <tissue evidence="4">Leaf</tissue>
    </source>
</reference>
<name>A0A7J8YIX2_GOSAI</name>
<keyword evidence="1" id="KW-0479">Metal-binding</keyword>
<keyword evidence="1" id="KW-0863">Zinc-finger</keyword>
<evidence type="ECO:0000256" key="1">
    <source>
        <dbReference type="PROSITE-ProRule" id="PRU00047"/>
    </source>
</evidence>
<dbReference type="PANTHER" id="PTHR33710">
    <property type="entry name" value="BNAC02G09200D PROTEIN"/>
    <property type="match status" value="1"/>
</dbReference>
<comment type="caution">
    <text evidence="4">The sequence shown here is derived from an EMBL/GenBank/DDBJ whole genome shotgun (WGS) entry which is preliminary data.</text>
</comment>
<organism evidence="4 5">
    <name type="scientific">Gossypium aridum</name>
    <name type="common">American cotton</name>
    <name type="synonym">Erioxylum aridum</name>
    <dbReference type="NCBI Taxonomy" id="34290"/>
    <lineage>
        <taxon>Eukaryota</taxon>
        <taxon>Viridiplantae</taxon>
        <taxon>Streptophyta</taxon>
        <taxon>Embryophyta</taxon>
        <taxon>Tracheophyta</taxon>
        <taxon>Spermatophyta</taxon>
        <taxon>Magnoliopsida</taxon>
        <taxon>eudicotyledons</taxon>
        <taxon>Gunneridae</taxon>
        <taxon>Pentapetalae</taxon>
        <taxon>rosids</taxon>
        <taxon>malvids</taxon>
        <taxon>Malvales</taxon>
        <taxon>Malvaceae</taxon>
        <taxon>Malvoideae</taxon>
        <taxon>Gossypium</taxon>
    </lineage>
</organism>
<dbReference type="SUPFAM" id="SSF57756">
    <property type="entry name" value="Retrovirus zinc finger-like domains"/>
    <property type="match status" value="1"/>
</dbReference>
<dbReference type="InterPro" id="IPR036691">
    <property type="entry name" value="Endo/exonu/phosph_ase_sf"/>
</dbReference>
<gene>
    <name evidence="4" type="ORF">Goari_000980</name>
</gene>
<dbReference type="EMBL" id="JABFAA010000013">
    <property type="protein sequence ID" value="MBA0699332.1"/>
    <property type="molecule type" value="Genomic_DNA"/>
</dbReference>
<dbReference type="InterPro" id="IPR001878">
    <property type="entry name" value="Znf_CCHC"/>
</dbReference>
<proteinExistence type="predicted"/>
<dbReference type="InterPro" id="IPR036875">
    <property type="entry name" value="Znf_CCHC_sf"/>
</dbReference>
<sequence>AKSDNDFELLEGDVNTTIIDSVPAIALSDHIKDILFREMELTIIVIVDGAVQRVEYEALLTVCFACGKYGHVKEMCPSVVTDKNLMDISGESLAKQTKNPLGSRFLALMVEKDLSDDAGLSAGEIVGEKANVEVAAYLGGKVLDSALGSNLIGPRDRIGSARDSGSRSNRNTSFALRGQGNHFKPSRNTRIPLVESMEAMVELLSPQILSKNLNTELDGSCANVKFPRIFPEYNMEYKPDIVSLLEQRVSGAKADSIIAKLGFQYSYRVEVIGYFRGIWLGWKDFVRLEVVCSHLQFILTQNDLRSKNPLGQIFWIAIGYFNTILSSSEKSGGLFKGRRCPYFSDFVDSVELHDLGFRGPPFIWHRGSLFERLNRALGNNAWIYNFPNCMVSHLPKIKSDHRSLLLVLNPSISFP</sequence>
<dbReference type="SUPFAM" id="SSF56219">
    <property type="entry name" value="DNase I-like"/>
    <property type="match status" value="1"/>
</dbReference>
<dbReference type="Proteomes" id="UP000593577">
    <property type="component" value="Unassembled WGS sequence"/>
</dbReference>
<evidence type="ECO:0000313" key="4">
    <source>
        <dbReference type="EMBL" id="MBA0699332.1"/>
    </source>
</evidence>
<dbReference type="SMART" id="SM00343">
    <property type="entry name" value="ZnF_C2HC"/>
    <property type="match status" value="1"/>
</dbReference>
<evidence type="ECO:0000259" key="3">
    <source>
        <dbReference type="PROSITE" id="PS50158"/>
    </source>
</evidence>
<protein>
    <recommendedName>
        <fullName evidence="3">CCHC-type domain-containing protein</fullName>
    </recommendedName>
</protein>
<feature type="region of interest" description="Disordered" evidence="2">
    <location>
        <begin position="158"/>
        <end position="187"/>
    </location>
</feature>
<feature type="domain" description="CCHC-type" evidence="3">
    <location>
        <begin position="63"/>
        <end position="78"/>
    </location>
</feature>
<dbReference type="GO" id="GO:0008270">
    <property type="term" value="F:zinc ion binding"/>
    <property type="evidence" value="ECO:0007669"/>
    <property type="project" value="UniProtKB-KW"/>
</dbReference>
<accession>A0A7J8YIX2</accession>
<evidence type="ECO:0000313" key="5">
    <source>
        <dbReference type="Proteomes" id="UP000593577"/>
    </source>
</evidence>
<keyword evidence="1" id="KW-0862">Zinc</keyword>
<dbReference type="GO" id="GO:0003676">
    <property type="term" value="F:nucleic acid binding"/>
    <property type="evidence" value="ECO:0007669"/>
    <property type="project" value="InterPro"/>
</dbReference>
<feature type="non-terminal residue" evidence="4">
    <location>
        <position position="415"/>
    </location>
</feature>
<dbReference type="PROSITE" id="PS50158">
    <property type="entry name" value="ZF_CCHC"/>
    <property type="match status" value="1"/>
</dbReference>
<dbReference type="AlphaFoldDB" id="A0A7J8YIX2"/>
<dbReference type="PANTHER" id="PTHR33710:SF77">
    <property type="entry name" value="DNASE I-LIKE SUPERFAMILY PROTEIN"/>
    <property type="match status" value="1"/>
</dbReference>